<reference evidence="4 5" key="1">
    <citation type="submission" date="2022-06" db="EMBL/GenBank/DDBJ databases">
        <title>Genomic Encyclopedia of Type Strains, Phase I: the one thousand microbial genomes (KMG-I) project.</title>
        <authorList>
            <person name="Kyrpides N."/>
        </authorList>
    </citation>
    <scope>NUCLEOTIDE SEQUENCE [LARGE SCALE GENOMIC DNA]</scope>
    <source>
        <strain evidence="4 5">DSM 43889</strain>
    </source>
</reference>
<dbReference type="Pfam" id="PF04820">
    <property type="entry name" value="Trp_halogenase"/>
    <property type="match status" value="2"/>
</dbReference>
<dbReference type="RefSeq" id="WP_026420638.1">
    <property type="nucleotide sequence ID" value="NZ_AUBJ02000001.1"/>
</dbReference>
<keyword evidence="1" id="KW-0560">Oxidoreductase</keyword>
<dbReference type="Gene3D" id="3.50.50.60">
    <property type="entry name" value="FAD/NAD(P)-binding domain"/>
    <property type="match status" value="1"/>
</dbReference>
<proteinExistence type="inferred from homology"/>
<dbReference type="SUPFAM" id="SSF51905">
    <property type="entry name" value="FAD/NAD(P)-binding domain"/>
    <property type="match status" value="1"/>
</dbReference>
<evidence type="ECO:0000256" key="1">
    <source>
        <dbReference type="ARBA" id="ARBA00023002"/>
    </source>
</evidence>
<dbReference type="PANTHER" id="PTHR43747:SF5">
    <property type="entry name" value="FAD-BINDING DOMAIN-CONTAINING PROTEIN"/>
    <property type="match status" value="1"/>
</dbReference>
<comment type="similarity">
    <text evidence="3">Belongs to the flavin-dependent halogenase family. Bacterial tryptophan halogenase subfamily.</text>
</comment>
<evidence type="ECO:0000256" key="3">
    <source>
        <dbReference type="ARBA" id="ARBA00038396"/>
    </source>
</evidence>
<dbReference type="InterPro" id="IPR036188">
    <property type="entry name" value="FAD/NAD-bd_sf"/>
</dbReference>
<evidence type="ECO:0000313" key="4">
    <source>
        <dbReference type="EMBL" id="MCP2330174.1"/>
    </source>
</evidence>
<dbReference type="InterPro" id="IPR050816">
    <property type="entry name" value="Flavin-dep_Halogenase_NPB"/>
</dbReference>
<organism evidence="4 5">
    <name type="scientific">Actinoalloteichus caeruleus DSM 43889</name>
    <dbReference type="NCBI Taxonomy" id="1120930"/>
    <lineage>
        <taxon>Bacteria</taxon>
        <taxon>Bacillati</taxon>
        <taxon>Actinomycetota</taxon>
        <taxon>Actinomycetes</taxon>
        <taxon>Pseudonocardiales</taxon>
        <taxon>Pseudonocardiaceae</taxon>
        <taxon>Actinoalloteichus</taxon>
        <taxon>Actinoalloteichus cyanogriseus</taxon>
    </lineage>
</organism>
<dbReference type="PANTHER" id="PTHR43747">
    <property type="entry name" value="FAD-BINDING PROTEIN"/>
    <property type="match status" value="1"/>
</dbReference>
<dbReference type="InterPro" id="IPR006905">
    <property type="entry name" value="Flavin_halogenase"/>
</dbReference>
<keyword evidence="2" id="KW-0503">Monooxygenase</keyword>
<protein>
    <submittedName>
        <fullName evidence="4">Dehydrogenase (Flavoprotein)</fullName>
    </submittedName>
</protein>
<dbReference type="EMBL" id="AUBJ02000001">
    <property type="protein sequence ID" value="MCP2330174.1"/>
    <property type="molecule type" value="Genomic_DNA"/>
</dbReference>
<dbReference type="PRINTS" id="PR00420">
    <property type="entry name" value="RNGMNOXGNASE"/>
</dbReference>
<evidence type="ECO:0000313" key="5">
    <source>
        <dbReference type="Proteomes" id="UP000791080"/>
    </source>
</evidence>
<name>A0ABT1JCG5_ACTCY</name>
<comment type="caution">
    <text evidence="4">The sequence shown here is derived from an EMBL/GenBank/DDBJ whole genome shotgun (WGS) entry which is preliminary data.</text>
</comment>
<accession>A0ABT1JCG5</accession>
<dbReference type="Proteomes" id="UP000791080">
    <property type="component" value="Unassembled WGS sequence"/>
</dbReference>
<sequence length="468" mass="51647">MREKTQVLVIGGGPAGSTTATLLAREGVEVTVLERERFPRYHIGESLPVSVLRILDLLGAREKVDAAGFVRKHGSYFEWGDEKWDLPFSHLDGIDKYSWQVERSEFDKILLDHSRSVGARVIEEASVRDVQFDGDRAVAARYRVGGEERHVDFDFVVDASGRAGVLSRQRFRNRRFHEVFKNIGVWSYWKGAKDLGRGPRGAVAVCSAPGGWFWLIPLSGGVLNVGYVSAKTWFDDQRARHPDLRSLYLAAVEQCPLAVEVLAGAEMGEEIKVETDYSYVADSFCGPGYLLAGDAACFLDPLLSTGVHLANFSGLVGAASIGSVLRGEVAEVDALRFYEQVYRHSYQRLLVLVSLFYEAHRASDDHFYNAQTLTRAERNGLRLHDAFLNIVAGVEDLADASSDQAYEFIANRFTGRDGGSANPLTHHNTSKDNPPMAPDEAVAGLYLVQEPRLGLRPANLPVGTSTAR</sequence>
<gene>
    <name evidence="4" type="ORF">G443_000444</name>
</gene>
<evidence type="ECO:0000256" key="2">
    <source>
        <dbReference type="ARBA" id="ARBA00023033"/>
    </source>
</evidence>
<keyword evidence="5" id="KW-1185">Reference proteome</keyword>